<keyword evidence="17" id="KW-1185">Reference proteome</keyword>
<dbReference type="EMBL" id="JAEEGB010000006">
    <property type="protein sequence ID" value="MBI6872452.1"/>
    <property type="molecule type" value="Genomic_DNA"/>
</dbReference>
<accession>A0A934HWV6</accession>
<feature type="transmembrane region" description="Helical" evidence="15">
    <location>
        <begin position="395"/>
        <end position="417"/>
    </location>
</feature>
<evidence type="ECO:0000256" key="3">
    <source>
        <dbReference type="ARBA" id="ARBA00008417"/>
    </source>
</evidence>
<evidence type="ECO:0000256" key="15">
    <source>
        <dbReference type="SAM" id="Phobius"/>
    </source>
</evidence>
<dbReference type="GO" id="GO:0006811">
    <property type="term" value="P:monoatomic ion transport"/>
    <property type="evidence" value="ECO:0007669"/>
    <property type="project" value="UniProtKB-KW"/>
</dbReference>
<comment type="function">
    <text evidence="1">Multidrug efflux pump.</text>
</comment>
<keyword evidence="9 15" id="KW-0812">Transmembrane</keyword>
<dbReference type="InterPro" id="IPR002528">
    <property type="entry name" value="MATE_fam"/>
</dbReference>
<feature type="transmembrane region" description="Helical" evidence="15">
    <location>
        <begin position="329"/>
        <end position="351"/>
    </location>
</feature>
<evidence type="ECO:0000256" key="10">
    <source>
        <dbReference type="ARBA" id="ARBA00022989"/>
    </source>
</evidence>
<evidence type="ECO:0000256" key="2">
    <source>
        <dbReference type="ARBA" id="ARBA00004651"/>
    </source>
</evidence>
<evidence type="ECO:0000256" key="6">
    <source>
        <dbReference type="ARBA" id="ARBA00022448"/>
    </source>
</evidence>
<dbReference type="GO" id="GO:0042910">
    <property type="term" value="F:xenobiotic transmembrane transporter activity"/>
    <property type="evidence" value="ECO:0007669"/>
    <property type="project" value="InterPro"/>
</dbReference>
<feature type="transmembrane region" description="Helical" evidence="15">
    <location>
        <begin position="357"/>
        <end position="383"/>
    </location>
</feature>
<comment type="subcellular location">
    <subcellularLocation>
        <location evidence="2">Cell membrane</location>
        <topology evidence="2">Multi-pass membrane protein</topology>
    </subcellularLocation>
</comment>
<keyword evidence="10 15" id="KW-1133">Transmembrane helix</keyword>
<dbReference type="RefSeq" id="WP_211141951.1">
    <property type="nucleotide sequence ID" value="NZ_JAEEGB010000006.1"/>
</dbReference>
<keyword evidence="8" id="KW-1003">Cell membrane</keyword>
<comment type="similarity">
    <text evidence="3">Belongs to the multi antimicrobial extrusion (MATE) (TC 2.A.66.1) family. MepA subfamily.</text>
</comment>
<evidence type="ECO:0000256" key="11">
    <source>
        <dbReference type="ARBA" id="ARBA00023065"/>
    </source>
</evidence>
<reference evidence="16" key="1">
    <citation type="submission" date="2020-12" db="EMBL/GenBank/DDBJ databases">
        <title>Clostridium thailandense sp. nov., a novel acetogenic bacterium isolated from peat land soil in Thailand.</title>
        <authorList>
            <person name="Chaikitkaew S."/>
            <person name="Birkeland N.K."/>
        </authorList>
    </citation>
    <scope>NUCLEOTIDE SEQUENCE</scope>
    <source>
        <strain evidence="16">DSM 17425</strain>
    </source>
</reference>
<dbReference type="GO" id="GO:0005886">
    <property type="term" value="C:plasma membrane"/>
    <property type="evidence" value="ECO:0007669"/>
    <property type="project" value="UniProtKB-SubCell"/>
</dbReference>
<dbReference type="CDD" id="cd13143">
    <property type="entry name" value="MATE_MepA_like"/>
    <property type="match status" value="1"/>
</dbReference>
<name>A0A934HWV6_9CLOT</name>
<feature type="transmembrane region" description="Helical" evidence="15">
    <location>
        <begin position="142"/>
        <end position="165"/>
    </location>
</feature>
<evidence type="ECO:0000256" key="9">
    <source>
        <dbReference type="ARBA" id="ARBA00022692"/>
    </source>
</evidence>
<evidence type="ECO:0000256" key="1">
    <source>
        <dbReference type="ARBA" id="ARBA00003408"/>
    </source>
</evidence>
<feature type="transmembrane region" description="Helical" evidence="15">
    <location>
        <begin position="172"/>
        <end position="191"/>
    </location>
</feature>
<dbReference type="InterPro" id="IPR050222">
    <property type="entry name" value="MATE_MdtK"/>
</dbReference>
<organism evidence="16 17">
    <name type="scientific">Clostridium aciditolerans</name>
    <dbReference type="NCBI Taxonomy" id="339861"/>
    <lineage>
        <taxon>Bacteria</taxon>
        <taxon>Bacillati</taxon>
        <taxon>Bacillota</taxon>
        <taxon>Clostridia</taxon>
        <taxon>Eubacteriales</taxon>
        <taxon>Clostridiaceae</taxon>
        <taxon>Clostridium</taxon>
    </lineage>
</organism>
<feature type="transmembrane region" description="Helical" evidence="15">
    <location>
        <begin position="240"/>
        <end position="265"/>
    </location>
</feature>
<keyword evidence="6" id="KW-0813">Transport</keyword>
<feature type="transmembrane region" description="Helical" evidence="15">
    <location>
        <begin position="100"/>
        <end position="122"/>
    </location>
</feature>
<dbReference type="GO" id="GO:0046677">
    <property type="term" value="P:response to antibiotic"/>
    <property type="evidence" value="ECO:0007669"/>
    <property type="project" value="UniProtKB-KW"/>
</dbReference>
<evidence type="ECO:0000256" key="4">
    <source>
        <dbReference type="ARBA" id="ARBA00020268"/>
    </source>
</evidence>
<feature type="transmembrane region" description="Helical" evidence="15">
    <location>
        <begin position="197"/>
        <end position="219"/>
    </location>
</feature>
<gene>
    <name evidence="16" type="ORF">I6U51_06980</name>
</gene>
<feature type="transmembrane region" description="Helical" evidence="15">
    <location>
        <begin position="423"/>
        <end position="443"/>
    </location>
</feature>
<dbReference type="NCBIfam" id="TIGR00797">
    <property type="entry name" value="matE"/>
    <property type="match status" value="1"/>
</dbReference>
<evidence type="ECO:0000313" key="17">
    <source>
        <dbReference type="Proteomes" id="UP000622687"/>
    </source>
</evidence>
<evidence type="ECO:0000313" key="16">
    <source>
        <dbReference type="EMBL" id="MBI6872452.1"/>
    </source>
</evidence>
<dbReference type="PIRSF" id="PIRSF006603">
    <property type="entry name" value="DinF"/>
    <property type="match status" value="1"/>
</dbReference>
<evidence type="ECO:0000256" key="5">
    <source>
        <dbReference type="ARBA" id="ARBA00022106"/>
    </source>
</evidence>
<protein>
    <recommendedName>
        <fullName evidence="5">Multidrug export protein MepA</fullName>
    </recommendedName>
    <alternativeName>
        <fullName evidence="14">Multidrug-efflux transporter</fullName>
    </alternativeName>
    <alternativeName>
        <fullName evidence="4">Probable multidrug resistance protein NorM</fullName>
    </alternativeName>
</protein>
<evidence type="ECO:0000256" key="12">
    <source>
        <dbReference type="ARBA" id="ARBA00023136"/>
    </source>
</evidence>
<dbReference type="InterPro" id="IPR045070">
    <property type="entry name" value="MATE_MepA-like"/>
</dbReference>
<sequence length="465" mass="50875">MLVDGDRRNEKNKFLTEDIGKLLLKFSIPAILSLLVSEMYNMVDSLFLGQVVGAVGIGALTIAFPVQRLFLAVSMLVAIGASSAVSRSCGENDYSKVKRIIPNAFIILTSIILFLVIAIFIFSDSLIIKLGSSENIFPYAKTYILIILIGSLFQGLMLLMAYILTAFGNTKIVLLSTSIGAICNVIMNYILVVKFNFGVEGAAIATVSSQIVAFIYALIKFMQNKKQMGLSFESKLDKGIAKGIIFVGFSTFIVEISDAILAVVLNKILAQIGGDTAIVAVGLVTRVSMILFITVIGISSAMQPIAAYNYGAENYDRVKKIVRLSIKSATITSIFLWLVTMIFTKQIIGLFVNDQNIIGYTVSAFRIVIAVFPCVGAYFVAIYYYQAMGMARSSLLLSIFRELLVLIPLLHIMVYGFKLGVVGAWIAYPIADIVSFIVSIIYIKCNRAEEMENVPIKTKAKIVTT</sequence>
<evidence type="ECO:0000256" key="7">
    <source>
        <dbReference type="ARBA" id="ARBA00022449"/>
    </source>
</evidence>
<evidence type="ECO:0000256" key="8">
    <source>
        <dbReference type="ARBA" id="ARBA00022475"/>
    </source>
</evidence>
<dbReference type="AlphaFoldDB" id="A0A934HWV6"/>
<feature type="transmembrane region" description="Helical" evidence="15">
    <location>
        <begin position="277"/>
        <end position="298"/>
    </location>
</feature>
<keyword evidence="11" id="KW-0406">Ion transport</keyword>
<evidence type="ECO:0000256" key="13">
    <source>
        <dbReference type="ARBA" id="ARBA00023251"/>
    </source>
</evidence>
<dbReference type="GO" id="GO:0015297">
    <property type="term" value="F:antiporter activity"/>
    <property type="evidence" value="ECO:0007669"/>
    <property type="project" value="UniProtKB-KW"/>
</dbReference>
<dbReference type="PANTHER" id="PTHR43298:SF2">
    <property type="entry name" value="FMN_FAD EXPORTER YEEO-RELATED"/>
    <property type="match status" value="1"/>
</dbReference>
<keyword evidence="13" id="KW-0046">Antibiotic resistance</keyword>
<proteinExistence type="inferred from homology"/>
<dbReference type="InterPro" id="IPR048279">
    <property type="entry name" value="MdtK-like"/>
</dbReference>
<dbReference type="Proteomes" id="UP000622687">
    <property type="component" value="Unassembled WGS sequence"/>
</dbReference>
<evidence type="ECO:0000256" key="14">
    <source>
        <dbReference type="ARBA" id="ARBA00031636"/>
    </source>
</evidence>
<dbReference type="PANTHER" id="PTHR43298">
    <property type="entry name" value="MULTIDRUG RESISTANCE PROTEIN NORM-RELATED"/>
    <property type="match status" value="1"/>
</dbReference>
<keyword evidence="7" id="KW-0050">Antiport</keyword>
<keyword evidence="12 15" id="KW-0472">Membrane</keyword>
<comment type="caution">
    <text evidence="16">The sequence shown here is derived from an EMBL/GenBank/DDBJ whole genome shotgun (WGS) entry which is preliminary data.</text>
</comment>
<dbReference type="Pfam" id="PF01554">
    <property type="entry name" value="MatE"/>
    <property type="match status" value="2"/>
</dbReference>
<feature type="transmembrane region" description="Helical" evidence="15">
    <location>
        <begin position="22"/>
        <end position="40"/>
    </location>
</feature>